<dbReference type="EMBL" id="BLXT01005539">
    <property type="protein sequence ID" value="GFO23812.1"/>
    <property type="molecule type" value="Genomic_DNA"/>
</dbReference>
<comment type="caution">
    <text evidence="3">The sequence shown here is derived from an EMBL/GenBank/DDBJ whole genome shotgun (WGS) entry which is preliminary data.</text>
</comment>
<name>A0AAV4BXF8_9GAST</name>
<dbReference type="InterPro" id="IPR016187">
    <property type="entry name" value="CTDL_fold"/>
</dbReference>
<evidence type="ECO:0000313" key="3">
    <source>
        <dbReference type="EMBL" id="GFO23812.1"/>
    </source>
</evidence>
<gene>
    <name evidence="3" type="ORF">PoB_005031700</name>
</gene>
<proteinExistence type="predicted"/>
<dbReference type="CDD" id="cd00037">
    <property type="entry name" value="CLECT"/>
    <property type="match status" value="1"/>
</dbReference>
<dbReference type="InterPro" id="IPR001304">
    <property type="entry name" value="C-type_lectin-like"/>
</dbReference>
<dbReference type="InterPro" id="IPR016186">
    <property type="entry name" value="C-type_lectin-like/link_sf"/>
</dbReference>
<reference evidence="3 4" key="1">
    <citation type="journal article" date="2021" name="Elife">
        <title>Chloroplast acquisition without the gene transfer in kleptoplastic sea slugs, Plakobranchus ocellatus.</title>
        <authorList>
            <person name="Maeda T."/>
            <person name="Takahashi S."/>
            <person name="Yoshida T."/>
            <person name="Shimamura S."/>
            <person name="Takaki Y."/>
            <person name="Nagai Y."/>
            <person name="Toyoda A."/>
            <person name="Suzuki Y."/>
            <person name="Arimoto A."/>
            <person name="Ishii H."/>
            <person name="Satoh N."/>
            <person name="Nishiyama T."/>
            <person name="Hasebe M."/>
            <person name="Maruyama T."/>
            <person name="Minagawa J."/>
            <person name="Obokata J."/>
            <person name="Shigenobu S."/>
        </authorList>
    </citation>
    <scope>NUCLEOTIDE SEQUENCE [LARGE SCALE GENOMIC DNA]</scope>
</reference>
<dbReference type="Proteomes" id="UP000735302">
    <property type="component" value="Unassembled WGS sequence"/>
</dbReference>
<keyword evidence="4" id="KW-1185">Reference proteome</keyword>
<evidence type="ECO:0000259" key="2">
    <source>
        <dbReference type="PROSITE" id="PS50041"/>
    </source>
</evidence>
<dbReference type="SUPFAM" id="SSF56436">
    <property type="entry name" value="C-type lectin-like"/>
    <property type="match status" value="1"/>
</dbReference>
<dbReference type="PROSITE" id="PS50041">
    <property type="entry name" value="C_TYPE_LECTIN_2"/>
    <property type="match status" value="1"/>
</dbReference>
<feature type="domain" description="C-type lectin" evidence="2">
    <location>
        <begin position="1"/>
        <end position="115"/>
    </location>
</feature>
<dbReference type="PANTHER" id="PTHR22803">
    <property type="entry name" value="MANNOSE, PHOSPHOLIPASE, LECTIN RECEPTOR RELATED"/>
    <property type="match status" value="1"/>
</dbReference>
<dbReference type="SMART" id="SM00034">
    <property type="entry name" value="CLECT"/>
    <property type="match status" value="1"/>
</dbReference>
<evidence type="ECO:0000256" key="1">
    <source>
        <dbReference type="ARBA" id="ARBA00023157"/>
    </source>
</evidence>
<evidence type="ECO:0000313" key="4">
    <source>
        <dbReference type="Proteomes" id="UP000735302"/>
    </source>
</evidence>
<dbReference type="InterPro" id="IPR018378">
    <property type="entry name" value="C-type_lectin_CS"/>
</dbReference>
<dbReference type="Pfam" id="PF00059">
    <property type="entry name" value="Lectin_C"/>
    <property type="match status" value="1"/>
</dbReference>
<accession>A0AAV4BXF8</accession>
<protein>
    <submittedName>
        <fullName evidence="3">Mannose-binding protein c</fullName>
    </submittedName>
</protein>
<sequence length="127" mass="14413">MQEDCENLGGSVATIRSKKESEIVKKFLNKVSFRDWEQPGSDVWLAGSDKGSEGNWYWDTNGQREKISDGFNDWRKGEPNNGGRYSTGEDCMSIAYGDRKWNDIDCSEEKFVMCEIPNTQDVNPITG</sequence>
<dbReference type="AlphaFoldDB" id="A0AAV4BXF8"/>
<dbReference type="PROSITE" id="PS00615">
    <property type="entry name" value="C_TYPE_LECTIN_1"/>
    <property type="match status" value="1"/>
</dbReference>
<organism evidence="3 4">
    <name type="scientific">Plakobranchus ocellatus</name>
    <dbReference type="NCBI Taxonomy" id="259542"/>
    <lineage>
        <taxon>Eukaryota</taxon>
        <taxon>Metazoa</taxon>
        <taxon>Spiralia</taxon>
        <taxon>Lophotrochozoa</taxon>
        <taxon>Mollusca</taxon>
        <taxon>Gastropoda</taxon>
        <taxon>Heterobranchia</taxon>
        <taxon>Euthyneura</taxon>
        <taxon>Panpulmonata</taxon>
        <taxon>Sacoglossa</taxon>
        <taxon>Placobranchoidea</taxon>
        <taxon>Plakobranchidae</taxon>
        <taxon>Plakobranchus</taxon>
    </lineage>
</organism>
<keyword evidence="1" id="KW-1015">Disulfide bond</keyword>
<dbReference type="InterPro" id="IPR050111">
    <property type="entry name" value="C-type_lectin/snaclec_domain"/>
</dbReference>
<dbReference type="Gene3D" id="3.10.100.10">
    <property type="entry name" value="Mannose-Binding Protein A, subunit A"/>
    <property type="match status" value="1"/>
</dbReference>